<organism evidence="7 8">
    <name type="scientific">Paractinoplanes abujensis</name>
    <dbReference type="NCBI Taxonomy" id="882441"/>
    <lineage>
        <taxon>Bacteria</taxon>
        <taxon>Bacillati</taxon>
        <taxon>Actinomycetota</taxon>
        <taxon>Actinomycetes</taxon>
        <taxon>Micromonosporales</taxon>
        <taxon>Micromonosporaceae</taxon>
        <taxon>Paractinoplanes</taxon>
    </lineage>
</organism>
<feature type="transmembrane region" description="Helical" evidence="5">
    <location>
        <begin position="109"/>
        <end position="129"/>
    </location>
</feature>
<evidence type="ECO:0000256" key="1">
    <source>
        <dbReference type="ARBA" id="ARBA00004141"/>
    </source>
</evidence>
<protein>
    <submittedName>
        <fullName evidence="7">O-antigen ligase</fullName>
    </submittedName>
</protein>
<feature type="domain" description="O-antigen ligase-related" evidence="6">
    <location>
        <begin position="243"/>
        <end position="387"/>
    </location>
</feature>
<dbReference type="PANTHER" id="PTHR37422">
    <property type="entry name" value="TEICHURONIC ACID BIOSYNTHESIS PROTEIN TUAE"/>
    <property type="match status" value="1"/>
</dbReference>
<comment type="subcellular location">
    <subcellularLocation>
        <location evidence="1">Membrane</location>
        <topology evidence="1">Multi-pass membrane protein</topology>
    </subcellularLocation>
</comment>
<evidence type="ECO:0000259" key="6">
    <source>
        <dbReference type="Pfam" id="PF04932"/>
    </source>
</evidence>
<dbReference type="EMBL" id="JACHMF010000001">
    <property type="protein sequence ID" value="MBB4695091.1"/>
    <property type="molecule type" value="Genomic_DNA"/>
</dbReference>
<sequence length="478" mass="50008">MTTALHKRPTRQLPGWFLAFVVPSSAVALGLLIGFDERIAIGAVGAVVLAVCCFGYPIAGLLCFVPAVFIPFSAAGNALFKAGFVLCVVAWAFDAIRRRSVLLGRIGEFRWLVVLIVAMYSWFGATMLWAADPWAVVAECWPWAIALAVFALALTRIATTRHLLLLVATFVASATLAAATGLIALQSTASAFADPLTSADNRVSGAAGDPNVLGAGLVAAAILAFGLACAVRRVWARSAIAAAILVLAAAAAGTASRMVVISAGVALIAALVIFRQAIGRVLAASACVVASAALWFTYFPSAWQRLVISSDGGSGREDLWRAALHLALEHPVVGLGMAGFQTRKPAVALEIGEVQNAAVVAEQPLVAHNTYLQLWADSGAIGLLLFLAIVVFCLWCSLRAGREFTTAGRGDLAALSRCAAVAVISMLGSAAFLTMARDYRLWLLLAVGPILLSLARVETPWRRGHRVEPAPLAGCPAS</sequence>
<evidence type="ECO:0000256" key="2">
    <source>
        <dbReference type="ARBA" id="ARBA00022692"/>
    </source>
</evidence>
<evidence type="ECO:0000313" key="7">
    <source>
        <dbReference type="EMBL" id="MBB4695091.1"/>
    </source>
</evidence>
<dbReference type="Pfam" id="PF04932">
    <property type="entry name" value="Wzy_C"/>
    <property type="match status" value="1"/>
</dbReference>
<feature type="transmembrane region" description="Helical" evidence="5">
    <location>
        <begin position="47"/>
        <end position="72"/>
    </location>
</feature>
<evidence type="ECO:0000256" key="5">
    <source>
        <dbReference type="SAM" id="Phobius"/>
    </source>
</evidence>
<dbReference type="PANTHER" id="PTHR37422:SF13">
    <property type="entry name" value="LIPOPOLYSACCHARIDE BIOSYNTHESIS PROTEIN PA4999-RELATED"/>
    <property type="match status" value="1"/>
</dbReference>
<dbReference type="GO" id="GO:0016874">
    <property type="term" value="F:ligase activity"/>
    <property type="evidence" value="ECO:0007669"/>
    <property type="project" value="UniProtKB-KW"/>
</dbReference>
<evidence type="ECO:0000313" key="8">
    <source>
        <dbReference type="Proteomes" id="UP000542742"/>
    </source>
</evidence>
<keyword evidence="2 5" id="KW-0812">Transmembrane</keyword>
<keyword evidence="3 5" id="KW-1133">Transmembrane helix</keyword>
<feature type="transmembrane region" description="Helical" evidence="5">
    <location>
        <begin position="380"/>
        <end position="400"/>
    </location>
</feature>
<feature type="transmembrane region" description="Helical" evidence="5">
    <location>
        <begin position="258"/>
        <end position="274"/>
    </location>
</feature>
<keyword evidence="4 5" id="KW-0472">Membrane</keyword>
<dbReference type="GO" id="GO:0016020">
    <property type="term" value="C:membrane"/>
    <property type="evidence" value="ECO:0007669"/>
    <property type="project" value="UniProtKB-SubCell"/>
</dbReference>
<comment type="caution">
    <text evidence="7">The sequence shown here is derived from an EMBL/GenBank/DDBJ whole genome shotgun (WGS) entry which is preliminary data.</text>
</comment>
<feature type="transmembrane region" description="Helical" evidence="5">
    <location>
        <begin position="141"/>
        <end position="158"/>
    </location>
</feature>
<reference evidence="7 8" key="1">
    <citation type="submission" date="2020-08" db="EMBL/GenBank/DDBJ databases">
        <title>Sequencing the genomes of 1000 actinobacteria strains.</title>
        <authorList>
            <person name="Klenk H.-P."/>
        </authorList>
    </citation>
    <scope>NUCLEOTIDE SEQUENCE [LARGE SCALE GENOMIC DNA]</scope>
    <source>
        <strain evidence="7 8">DSM 45518</strain>
    </source>
</reference>
<feature type="transmembrane region" description="Helical" evidence="5">
    <location>
        <begin position="412"/>
        <end position="433"/>
    </location>
</feature>
<feature type="transmembrane region" description="Helical" evidence="5">
    <location>
        <begin position="281"/>
        <end position="299"/>
    </location>
</feature>
<evidence type="ECO:0000256" key="4">
    <source>
        <dbReference type="ARBA" id="ARBA00023136"/>
    </source>
</evidence>
<feature type="transmembrane region" description="Helical" evidence="5">
    <location>
        <begin position="439"/>
        <end position="457"/>
    </location>
</feature>
<dbReference type="Proteomes" id="UP000542742">
    <property type="component" value="Unassembled WGS sequence"/>
</dbReference>
<dbReference type="AlphaFoldDB" id="A0A7W7CY24"/>
<dbReference type="InterPro" id="IPR051533">
    <property type="entry name" value="WaaL-like"/>
</dbReference>
<proteinExistence type="predicted"/>
<keyword evidence="7" id="KW-0436">Ligase</keyword>
<accession>A0A7W7CY24</accession>
<keyword evidence="8" id="KW-1185">Reference proteome</keyword>
<dbReference type="RefSeq" id="WP_184953490.1">
    <property type="nucleotide sequence ID" value="NZ_BOMC01000072.1"/>
</dbReference>
<feature type="transmembrane region" description="Helical" evidence="5">
    <location>
        <begin position="234"/>
        <end position="252"/>
    </location>
</feature>
<feature type="transmembrane region" description="Helical" evidence="5">
    <location>
        <begin position="212"/>
        <end position="229"/>
    </location>
</feature>
<evidence type="ECO:0000256" key="3">
    <source>
        <dbReference type="ARBA" id="ARBA00022989"/>
    </source>
</evidence>
<dbReference type="InterPro" id="IPR007016">
    <property type="entry name" value="O-antigen_ligase-rel_domated"/>
</dbReference>
<gene>
    <name evidence="7" type="ORF">BKA14_005239</name>
</gene>
<feature type="transmembrane region" description="Helical" evidence="5">
    <location>
        <begin position="15"/>
        <end position="35"/>
    </location>
</feature>
<feature type="transmembrane region" description="Helical" evidence="5">
    <location>
        <begin position="78"/>
        <end position="97"/>
    </location>
</feature>
<name>A0A7W7CY24_9ACTN</name>
<feature type="transmembrane region" description="Helical" evidence="5">
    <location>
        <begin position="165"/>
        <end position="192"/>
    </location>
</feature>